<keyword evidence="16" id="KW-1185">Reference proteome</keyword>
<dbReference type="Gene3D" id="3.30.60.90">
    <property type="match status" value="1"/>
</dbReference>
<keyword evidence="4" id="KW-0805">Transcription regulation</keyword>
<dbReference type="InterPro" id="IPR017930">
    <property type="entry name" value="Myb_dom"/>
</dbReference>
<dbReference type="GO" id="GO:0005634">
    <property type="term" value="C:nucleus"/>
    <property type="evidence" value="ECO:0007669"/>
    <property type="project" value="UniProtKB-ARBA"/>
</dbReference>
<feature type="compositionally biased region" description="Basic and acidic residues" evidence="9">
    <location>
        <begin position="716"/>
        <end position="745"/>
    </location>
</feature>
<feature type="compositionally biased region" description="Basic and acidic residues" evidence="9">
    <location>
        <begin position="631"/>
        <end position="673"/>
    </location>
</feature>
<dbReference type="Gene3D" id="1.10.10.60">
    <property type="entry name" value="Homeodomain-like"/>
    <property type="match status" value="1"/>
</dbReference>
<dbReference type="SMART" id="SM00717">
    <property type="entry name" value="SANT"/>
    <property type="match status" value="1"/>
</dbReference>
<evidence type="ECO:0000313" key="15">
    <source>
        <dbReference type="EMBL" id="TKV91658.1"/>
    </source>
</evidence>
<dbReference type="Pfam" id="PF00249">
    <property type="entry name" value="Myb_DNA-binding"/>
    <property type="match status" value="1"/>
</dbReference>
<dbReference type="PROSITE" id="PS50934">
    <property type="entry name" value="SWIRM"/>
    <property type="match status" value="1"/>
</dbReference>
<dbReference type="PROSITE" id="PS50090">
    <property type="entry name" value="MYB_LIKE"/>
    <property type="match status" value="1"/>
</dbReference>
<evidence type="ECO:0000259" key="13">
    <source>
        <dbReference type="PROSITE" id="PS51293"/>
    </source>
</evidence>
<evidence type="ECO:0000259" key="10">
    <source>
        <dbReference type="PROSITE" id="PS50090"/>
    </source>
</evidence>
<evidence type="ECO:0000256" key="7">
    <source>
        <dbReference type="ARBA" id="ARBA00023242"/>
    </source>
</evidence>
<feature type="compositionally biased region" description="Basic and acidic residues" evidence="9">
    <location>
        <begin position="491"/>
        <end position="507"/>
    </location>
</feature>
<dbReference type="CDD" id="cd00167">
    <property type="entry name" value="SANT"/>
    <property type="match status" value="1"/>
</dbReference>
<dbReference type="InterPro" id="IPR000433">
    <property type="entry name" value="Znf_ZZ"/>
</dbReference>
<feature type="region of interest" description="Disordered" evidence="9">
    <location>
        <begin position="409"/>
        <end position="515"/>
    </location>
</feature>
<keyword evidence="3" id="KW-0862">Zinc</keyword>
<dbReference type="GO" id="GO:0008270">
    <property type="term" value="F:zinc ion binding"/>
    <property type="evidence" value="ECO:0007669"/>
    <property type="project" value="UniProtKB-KW"/>
</dbReference>
<dbReference type="Pfam" id="PF16495">
    <property type="entry name" value="SWIRM-assoc_1"/>
    <property type="match status" value="1"/>
</dbReference>
<feature type="compositionally biased region" description="Polar residues" evidence="9">
    <location>
        <begin position="476"/>
        <end position="490"/>
    </location>
</feature>
<dbReference type="SUPFAM" id="SSF46689">
    <property type="entry name" value="Homeodomain-like"/>
    <property type="match status" value="2"/>
</dbReference>
<dbReference type="InterPro" id="IPR009057">
    <property type="entry name" value="Homeodomain-like_sf"/>
</dbReference>
<evidence type="ECO:0000256" key="9">
    <source>
        <dbReference type="SAM" id="MobiDB-lite"/>
    </source>
</evidence>
<feature type="compositionally biased region" description="Basic residues" evidence="9">
    <location>
        <begin position="21"/>
        <end position="30"/>
    </location>
</feature>
<keyword evidence="1" id="KW-0479">Metal-binding</keyword>
<evidence type="ECO:0000256" key="6">
    <source>
        <dbReference type="ARBA" id="ARBA00023163"/>
    </source>
</evidence>
<dbReference type="OMA" id="DFIVMEP"/>
<name>A0A4U6SUE1_SETVI</name>
<dbReference type="InterPro" id="IPR001005">
    <property type="entry name" value="SANT/Myb"/>
</dbReference>
<organism evidence="15 16">
    <name type="scientific">Setaria viridis</name>
    <name type="common">Green bristlegrass</name>
    <name type="synonym">Setaria italica subsp. viridis</name>
    <dbReference type="NCBI Taxonomy" id="4556"/>
    <lineage>
        <taxon>Eukaryota</taxon>
        <taxon>Viridiplantae</taxon>
        <taxon>Streptophyta</taxon>
        <taxon>Embryophyta</taxon>
        <taxon>Tracheophyta</taxon>
        <taxon>Spermatophyta</taxon>
        <taxon>Magnoliopsida</taxon>
        <taxon>Liliopsida</taxon>
        <taxon>Poales</taxon>
        <taxon>Poaceae</taxon>
        <taxon>PACMAD clade</taxon>
        <taxon>Panicoideae</taxon>
        <taxon>Panicodae</taxon>
        <taxon>Paniceae</taxon>
        <taxon>Cenchrinae</taxon>
        <taxon>Setaria</taxon>
    </lineage>
</organism>
<feature type="compositionally biased region" description="Basic and acidic residues" evidence="9">
    <location>
        <begin position="229"/>
        <end position="243"/>
    </location>
</feature>
<feature type="region of interest" description="Disordered" evidence="9">
    <location>
        <begin position="223"/>
        <end position="243"/>
    </location>
</feature>
<dbReference type="CDD" id="cd02336">
    <property type="entry name" value="ZZ_RSC8"/>
    <property type="match status" value="1"/>
</dbReference>
<dbReference type="Gene3D" id="1.10.10.10">
    <property type="entry name" value="Winged helix-like DNA-binding domain superfamily/Winged helix DNA-binding domain"/>
    <property type="match status" value="1"/>
</dbReference>
<feature type="domain" description="Myb-like" evidence="10">
    <location>
        <begin position="358"/>
        <end position="401"/>
    </location>
</feature>
<dbReference type="AlphaFoldDB" id="A0A4U6SUE1"/>
<reference evidence="15" key="1">
    <citation type="submission" date="2019-03" db="EMBL/GenBank/DDBJ databases">
        <title>WGS assembly of Setaria viridis.</title>
        <authorList>
            <person name="Huang P."/>
            <person name="Jenkins J."/>
            <person name="Grimwood J."/>
            <person name="Barry K."/>
            <person name="Healey A."/>
            <person name="Mamidi S."/>
            <person name="Sreedasyam A."/>
            <person name="Shu S."/>
            <person name="Feldman M."/>
            <person name="Wu J."/>
            <person name="Yu Y."/>
            <person name="Chen C."/>
            <person name="Johnson J."/>
            <person name="Rokhsar D."/>
            <person name="Baxter I."/>
            <person name="Schmutz J."/>
            <person name="Brutnell T."/>
            <person name="Kellogg E."/>
        </authorList>
    </citation>
    <scope>NUCLEOTIDE SEQUENCE [LARGE SCALE GENOMIC DNA]</scope>
</reference>
<feature type="domain" description="ZZ-type" evidence="11">
    <location>
        <begin position="297"/>
        <end position="351"/>
    </location>
</feature>
<dbReference type="PROSITE" id="PS50135">
    <property type="entry name" value="ZF_ZZ_2"/>
    <property type="match status" value="1"/>
</dbReference>
<accession>A0A4U6SUE1</accession>
<feature type="domain" description="HTH myb-type" evidence="14">
    <location>
        <begin position="358"/>
        <end position="405"/>
    </location>
</feature>
<dbReference type="PANTHER" id="PTHR12802:SF41">
    <property type="entry name" value="BRAHMA ASSOCIATED PROTEIN 155 KDA"/>
    <property type="match status" value="1"/>
</dbReference>
<feature type="domain" description="SWIRM" evidence="12">
    <location>
        <begin position="132"/>
        <end position="229"/>
    </location>
</feature>
<dbReference type="SMART" id="SM00291">
    <property type="entry name" value="ZnF_ZZ"/>
    <property type="match status" value="1"/>
</dbReference>
<feature type="region of interest" description="Disordered" evidence="9">
    <location>
        <begin position="713"/>
        <end position="770"/>
    </location>
</feature>
<evidence type="ECO:0000256" key="1">
    <source>
        <dbReference type="ARBA" id="ARBA00022723"/>
    </source>
</evidence>
<dbReference type="PROSITE" id="PS51293">
    <property type="entry name" value="SANT"/>
    <property type="match status" value="1"/>
</dbReference>
<evidence type="ECO:0000256" key="8">
    <source>
        <dbReference type="PROSITE-ProRule" id="PRU00228"/>
    </source>
</evidence>
<keyword evidence="7" id="KW-0539">Nucleus</keyword>
<feature type="region of interest" description="Disordered" evidence="9">
    <location>
        <begin position="609"/>
        <end position="694"/>
    </location>
</feature>
<dbReference type="PROSITE" id="PS51294">
    <property type="entry name" value="HTH_MYB"/>
    <property type="match status" value="1"/>
</dbReference>
<feature type="compositionally biased region" description="Polar residues" evidence="9">
    <location>
        <begin position="751"/>
        <end position="762"/>
    </location>
</feature>
<dbReference type="GO" id="GO:0003677">
    <property type="term" value="F:DNA binding"/>
    <property type="evidence" value="ECO:0007669"/>
    <property type="project" value="UniProtKB-KW"/>
</dbReference>
<dbReference type="InterPro" id="IPR043145">
    <property type="entry name" value="Znf_ZZ_sf"/>
</dbReference>
<feature type="region of interest" description="Disordered" evidence="9">
    <location>
        <begin position="1"/>
        <end position="98"/>
    </location>
</feature>
<dbReference type="InterPro" id="IPR017884">
    <property type="entry name" value="SANT_dom"/>
</dbReference>
<evidence type="ECO:0000256" key="5">
    <source>
        <dbReference type="ARBA" id="ARBA00023125"/>
    </source>
</evidence>
<dbReference type="PROSITE" id="PS01357">
    <property type="entry name" value="ZF_ZZ_1"/>
    <property type="match status" value="1"/>
</dbReference>
<feature type="compositionally biased region" description="Basic and acidic residues" evidence="9">
    <location>
        <begin position="613"/>
        <end position="624"/>
    </location>
</feature>
<dbReference type="Gramene" id="TKV91658">
    <property type="protein sequence ID" value="TKV91658"/>
    <property type="gene ID" value="SEVIR_9G111100v2"/>
</dbReference>
<dbReference type="SUPFAM" id="SSF57850">
    <property type="entry name" value="RING/U-box"/>
    <property type="match status" value="1"/>
</dbReference>
<evidence type="ECO:0000259" key="14">
    <source>
        <dbReference type="PROSITE" id="PS51294"/>
    </source>
</evidence>
<feature type="domain" description="SANT" evidence="13">
    <location>
        <begin position="354"/>
        <end position="405"/>
    </location>
</feature>
<dbReference type="FunFam" id="1.10.10.60:FF:000014">
    <property type="entry name" value="SWI/SNF complex subunit SMARCC2 isoform C"/>
    <property type="match status" value="1"/>
</dbReference>
<feature type="compositionally biased region" description="Low complexity" evidence="9">
    <location>
        <begin position="8"/>
        <end position="17"/>
    </location>
</feature>
<keyword evidence="6" id="KW-0804">Transcription</keyword>
<evidence type="ECO:0000259" key="12">
    <source>
        <dbReference type="PROSITE" id="PS50934"/>
    </source>
</evidence>
<evidence type="ECO:0000313" key="16">
    <source>
        <dbReference type="Proteomes" id="UP000298652"/>
    </source>
</evidence>
<feature type="compositionally biased region" description="Low complexity" evidence="9">
    <location>
        <begin position="80"/>
        <end position="90"/>
    </location>
</feature>
<dbReference type="InterPro" id="IPR041984">
    <property type="entry name" value="Rsc8/Ssr1/Ssr2_ZZ"/>
</dbReference>
<sequence>MEPKPSSAAHGDAPAAEAPRRRGGGGKRKSSGSSFTPSKRQAKERNAAFHVPPHLLHSGPLTRAARQSPHKLSGTPPETGPASSAAAAGDGVSGGQGEVDAIRPEREETPAAEQPLVDEVFEAVRSRGAGVHVVPTFAGWFSWKEIHLVEKQTLPSFFNGKSEKRTPEVYLAIRNSIMVKFHANPQLQLESKDLAELSTGEADARQEVLEFLDHWGLINFHPFPPAGQEESKPEESQDNSHDEDKASLIEQLFKFEPVQSYIMPLPKKEDVGAPPPLPSLFPDPVLLEDVVAAAEPSVEYHCNSCSVDCSRKRYHCRTQADFDLCCDCYNEGKFDPGMAKTDFILMDSSEVSGASGTSWTDEETLLLLEGLEIFGGKWAEIAEHVATKTKAQCMLHFLQMQIEDRFHDGEDINQNTPGSTEQATTEKGIAETSEKMEVEDKEEGRDTVDEKVSEKTDGNCEETKPEGASAVENKDTQNSGGKDSAASPNTEEPKQSSDEHPIVKENSGDVDTSGEKLSNVALDILKSAFEAAGHSPEYQGSFAAAGNPVMALAAFLAGLVEDDNATTSCRSSLKAISEVSPALQLASRHCFILEDPPNDLKDIYVSVSNKSNKSTDGDQTKDEEMTQNSVDTEKKENNEKEDNSLSMEKHNNSSISHNDHQESDDKSISRDDCPVVEPKTSNAKESGDSTAIVDKSATDNTKVVVAGSNICASDPKQVKDKPSVEVEARDDSSSKGKDELNKTEDAVASPANVQEQKQSETLENGKMGEPNSIESVVANEEKGSGVTANQNDSITRLRRAAATAISAAAVKAKFLGDQEEYHIRRLTAMMIEKLFQKIEVKMSLFAEIEQVVLRTREYTEKTRKKLLLERNAIIAARMGALPSRPNQPGVAGSRLPPGYGNPAVRPPNAMPRPSS</sequence>
<dbReference type="EMBL" id="CM016560">
    <property type="protein sequence ID" value="TKV91658.1"/>
    <property type="molecule type" value="Genomic_DNA"/>
</dbReference>
<evidence type="ECO:0000259" key="11">
    <source>
        <dbReference type="PROSITE" id="PS50135"/>
    </source>
</evidence>
<feature type="compositionally biased region" description="Polar residues" evidence="9">
    <location>
        <begin position="412"/>
        <end position="425"/>
    </location>
</feature>
<dbReference type="InterPro" id="IPR007526">
    <property type="entry name" value="SWIRM"/>
</dbReference>
<evidence type="ECO:0000256" key="2">
    <source>
        <dbReference type="ARBA" id="ARBA00022771"/>
    </source>
</evidence>
<gene>
    <name evidence="15" type="ORF">SEVIR_9G111100v2</name>
</gene>
<evidence type="ECO:0008006" key="17">
    <source>
        <dbReference type="Google" id="ProtNLM"/>
    </source>
</evidence>
<dbReference type="InterPro" id="IPR032451">
    <property type="entry name" value="SMARCC_C"/>
</dbReference>
<dbReference type="Pfam" id="PF04433">
    <property type="entry name" value="SWIRM"/>
    <property type="match status" value="1"/>
</dbReference>
<keyword evidence="2 8" id="KW-0863">Zinc-finger</keyword>
<feature type="region of interest" description="Disordered" evidence="9">
    <location>
        <begin position="879"/>
        <end position="915"/>
    </location>
</feature>
<dbReference type="PANTHER" id="PTHR12802">
    <property type="entry name" value="SWI/SNF COMPLEX-RELATED"/>
    <property type="match status" value="1"/>
</dbReference>
<feature type="compositionally biased region" description="Basic and acidic residues" evidence="9">
    <location>
        <begin position="428"/>
        <end position="465"/>
    </location>
</feature>
<dbReference type="InterPro" id="IPR036388">
    <property type="entry name" value="WH-like_DNA-bd_sf"/>
</dbReference>
<proteinExistence type="predicted"/>
<evidence type="ECO:0000256" key="3">
    <source>
        <dbReference type="ARBA" id="ARBA00022833"/>
    </source>
</evidence>
<protein>
    <recommendedName>
        <fullName evidence="17">SWI/SNF complex subunit SWI3D</fullName>
    </recommendedName>
</protein>
<evidence type="ECO:0000256" key="4">
    <source>
        <dbReference type="ARBA" id="ARBA00023015"/>
    </source>
</evidence>
<keyword evidence="5" id="KW-0238">DNA-binding</keyword>
<feature type="compositionally biased region" description="Pro residues" evidence="9">
    <location>
        <begin position="904"/>
        <end position="915"/>
    </location>
</feature>
<dbReference type="Pfam" id="PF00569">
    <property type="entry name" value="ZZ"/>
    <property type="match status" value="1"/>
</dbReference>
<dbReference type="Proteomes" id="UP000298652">
    <property type="component" value="Chromosome 9"/>
</dbReference>